<sequence length="79" mass="9026">MMEWNLRGRLLKIPRRRSACRGRRRGKGTSPSQKPCPAPPQIFFHSRSFHPDGVLPLNAPAWKYTNTGSFLFSLSRLGM</sequence>
<gene>
    <name evidence="2" type="ORF">LTRI10_LOCUS34401</name>
</gene>
<organism evidence="2 3">
    <name type="scientific">Linum trigynum</name>
    <dbReference type="NCBI Taxonomy" id="586398"/>
    <lineage>
        <taxon>Eukaryota</taxon>
        <taxon>Viridiplantae</taxon>
        <taxon>Streptophyta</taxon>
        <taxon>Embryophyta</taxon>
        <taxon>Tracheophyta</taxon>
        <taxon>Spermatophyta</taxon>
        <taxon>Magnoliopsida</taxon>
        <taxon>eudicotyledons</taxon>
        <taxon>Gunneridae</taxon>
        <taxon>Pentapetalae</taxon>
        <taxon>rosids</taxon>
        <taxon>fabids</taxon>
        <taxon>Malpighiales</taxon>
        <taxon>Linaceae</taxon>
        <taxon>Linum</taxon>
    </lineage>
</organism>
<feature type="region of interest" description="Disordered" evidence="1">
    <location>
        <begin position="18"/>
        <end position="38"/>
    </location>
</feature>
<reference evidence="2 3" key="1">
    <citation type="submission" date="2024-04" db="EMBL/GenBank/DDBJ databases">
        <authorList>
            <person name="Fracassetti M."/>
        </authorList>
    </citation>
    <scope>NUCLEOTIDE SEQUENCE [LARGE SCALE GENOMIC DNA]</scope>
</reference>
<dbReference type="EMBL" id="OZ034819">
    <property type="protein sequence ID" value="CAL1393861.1"/>
    <property type="molecule type" value="Genomic_DNA"/>
</dbReference>
<name>A0AAV2F6H6_9ROSI</name>
<dbReference type="Proteomes" id="UP001497516">
    <property type="component" value="Chromosome 6"/>
</dbReference>
<keyword evidence="3" id="KW-1185">Reference proteome</keyword>
<dbReference type="AlphaFoldDB" id="A0AAV2F6H6"/>
<evidence type="ECO:0000313" key="3">
    <source>
        <dbReference type="Proteomes" id="UP001497516"/>
    </source>
</evidence>
<proteinExistence type="predicted"/>
<evidence type="ECO:0000313" key="2">
    <source>
        <dbReference type="EMBL" id="CAL1393861.1"/>
    </source>
</evidence>
<protein>
    <submittedName>
        <fullName evidence="2">Uncharacterized protein</fullName>
    </submittedName>
</protein>
<accession>A0AAV2F6H6</accession>
<evidence type="ECO:0000256" key="1">
    <source>
        <dbReference type="SAM" id="MobiDB-lite"/>
    </source>
</evidence>
<feature type="compositionally biased region" description="Basic residues" evidence="1">
    <location>
        <begin position="18"/>
        <end position="27"/>
    </location>
</feature>